<feature type="transmembrane region" description="Helical" evidence="6">
    <location>
        <begin position="175"/>
        <end position="196"/>
    </location>
</feature>
<dbReference type="InterPro" id="IPR030184">
    <property type="entry name" value="WAT1-related"/>
</dbReference>
<feature type="transmembrane region" description="Helical" evidence="6">
    <location>
        <begin position="41"/>
        <end position="58"/>
    </location>
</feature>
<keyword evidence="3 6" id="KW-1133">Transmembrane helix</keyword>
<evidence type="ECO:0000256" key="3">
    <source>
        <dbReference type="ARBA" id="ARBA00022989"/>
    </source>
</evidence>
<evidence type="ECO:0000256" key="1">
    <source>
        <dbReference type="ARBA" id="ARBA00004141"/>
    </source>
</evidence>
<evidence type="ECO:0000256" key="2">
    <source>
        <dbReference type="ARBA" id="ARBA00022692"/>
    </source>
</evidence>
<dbReference type="AlphaFoldDB" id="A0AAE1SVC9"/>
<dbReference type="InterPro" id="IPR037185">
    <property type="entry name" value="EmrE-like"/>
</dbReference>
<feature type="transmembrane region" description="Helical" evidence="6">
    <location>
        <begin position="272"/>
        <end position="292"/>
    </location>
</feature>
<evidence type="ECO:0008006" key="9">
    <source>
        <dbReference type="Google" id="ProtNLM"/>
    </source>
</evidence>
<organism evidence="7 8">
    <name type="scientific">Anisodus tanguticus</name>
    <dbReference type="NCBI Taxonomy" id="243964"/>
    <lineage>
        <taxon>Eukaryota</taxon>
        <taxon>Viridiplantae</taxon>
        <taxon>Streptophyta</taxon>
        <taxon>Embryophyta</taxon>
        <taxon>Tracheophyta</taxon>
        <taxon>Spermatophyta</taxon>
        <taxon>Magnoliopsida</taxon>
        <taxon>eudicotyledons</taxon>
        <taxon>Gunneridae</taxon>
        <taxon>Pentapetalae</taxon>
        <taxon>asterids</taxon>
        <taxon>lamiids</taxon>
        <taxon>Solanales</taxon>
        <taxon>Solanaceae</taxon>
        <taxon>Solanoideae</taxon>
        <taxon>Hyoscyameae</taxon>
        <taxon>Anisodus</taxon>
    </lineage>
</organism>
<dbReference type="EMBL" id="JAVYJV010000002">
    <property type="protein sequence ID" value="KAK4376830.1"/>
    <property type="molecule type" value="Genomic_DNA"/>
</dbReference>
<name>A0AAE1SVC9_9SOLA</name>
<sequence>MKMESAVPFIAMVIQQLAQVGLMVACKVVTSAGLTTFTFTFYSSFLSTLILIPLSFFLHRSALPPLWPTFLHGFFLLGVMGFLMQVLTLVGLLYSSPLLSTAILQLIPGFTFILAVILRMETFEYKSLSTVAKTIGTLVSIIGALVATLYKGPDVLVSPLNSILATPHFLNQPSAWVIGGLLTIISSLIASVFIISQAYVLKKYPAELIVMLFYSCGVTIICAFVSLITERELSSWIINSQSAILALMYSAVFGNVFQVSINSWCVKKRGPLFVVMFHPLGVVIAMAASLFMGETIHVGSLVGSAIIVLGFYSVVWGKAKEWKMEEKSVGPNNNNMPLLQDKADDPEVHL</sequence>
<dbReference type="Proteomes" id="UP001291623">
    <property type="component" value="Unassembled WGS sequence"/>
</dbReference>
<feature type="transmembrane region" description="Helical" evidence="6">
    <location>
        <begin position="240"/>
        <end position="260"/>
    </location>
</feature>
<feature type="transmembrane region" description="Helical" evidence="6">
    <location>
        <begin position="98"/>
        <end position="118"/>
    </location>
</feature>
<keyword evidence="8" id="KW-1185">Reference proteome</keyword>
<dbReference type="GO" id="GO:0022857">
    <property type="term" value="F:transmembrane transporter activity"/>
    <property type="evidence" value="ECO:0007669"/>
    <property type="project" value="InterPro"/>
</dbReference>
<reference evidence="7" key="1">
    <citation type="submission" date="2023-12" db="EMBL/GenBank/DDBJ databases">
        <title>Genome assembly of Anisodus tanguticus.</title>
        <authorList>
            <person name="Wang Y.-J."/>
        </authorList>
    </citation>
    <scope>NUCLEOTIDE SEQUENCE</scope>
    <source>
        <strain evidence="7">KB-2021</strain>
        <tissue evidence="7">Leaf</tissue>
    </source>
</reference>
<proteinExistence type="predicted"/>
<evidence type="ECO:0000256" key="5">
    <source>
        <dbReference type="SAM" id="MobiDB-lite"/>
    </source>
</evidence>
<feature type="compositionally biased region" description="Basic and acidic residues" evidence="5">
    <location>
        <begin position="341"/>
        <end position="350"/>
    </location>
</feature>
<comment type="subcellular location">
    <subcellularLocation>
        <location evidence="1">Membrane</location>
        <topology evidence="1">Multi-pass membrane protein</topology>
    </subcellularLocation>
</comment>
<gene>
    <name evidence="7" type="ORF">RND71_003126</name>
</gene>
<keyword evidence="4 6" id="KW-0472">Membrane</keyword>
<feature type="transmembrane region" description="Helical" evidence="6">
    <location>
        <begin position="298"/>
        <end position="317"/>
    </location>
</feature>
<dbReference type="PROSITE" id="PS51257">
    <property type="entry name" value="PROKAR_LIPOPROTEIN"/>
    <property type="match status" value="1"/>
</dbReference>
<comment type="caution">
    <text evidence="7">The sequence shown here is derived from an EMBL/GenBank/DDBJ whole genome shotgun (WGS) entry which is preliminary data.</text>
</comment>
<dbReference type="SUPFAM" id="SSF103481">
    <property type="entry name" value="Multidrug resistance efflux transporter EmrE"/>
    <property type="match status" value="1"/>
</dbReference>
<dbReference type="GO" id="GO:0016020">
    <property type="term" value="C:membrane"/>
    <property type="evidence" value="ECO:0007669"/>
    <property type="project" value="InterPro"/>
</dbReference>
<protein>
    <recommendedName>
        <fullName evidence="9">WAT1-related protein</fullName>
    </recommendedName>
</protein>
<evidence type="ECO:0000256" key="4">
    <source>
        <dbReference type="ARBA" id="ARBA00023136"/>
    </source>
</evidence>
<feature type="transmembrane region" description="Helical" evidence="6">
    <location>
        <begin position="70"/>
        <end position="92"/>
    </location>
</feature>
<feature type="transmembrane region" description="Helical" evidence="6">
    <location>
        <begin position="208"/>
        <end position="228"/>
    </location>
</feature>
<dbReference type="PANTHER" id="PTHR31218">
    <property type="entry name" value="WAT1-RELATED PROTEIN"/>
    <property type="match status" value="1"/>
</dbReference>
<evidence type="ECO:0000313" key="7">
    <source>
        <dbReference type="EMBL" id="KAK4376830.1"/>
    </source>
</evidence>
<evidence type="ECO:0000256" key="6">
    <source>
        <dbReference type="SAM" id="Phobius"/>
    </source>
</evidence>
<feature type="transmembrane region" description="Helical" evidence="6">
    <location>
        <begin position="130"/>
        <end position="150"/>
    </location>
</feature>
<accession>A0AAE1SVC9</accession>
<keyword evidence="2 6" id="KW-0812">Transmembrane</keyword>
<feature type="region of interest" description="Disordered" evidence="5">
    <location>
        <begin position="327"/>
        <end position="350"/>
    </location>
</feature>
<evidence type="ECO:0000313" key="8">
    <source>
        <dbReference type="Proteomes" id="UP001291623"/>
    </source>
</evidence>